<proteinExistence type="predicted"/>
<gene>
    <name evidence="4" type="ORF">JDO7802_00323</name>
</gene>
<evidence type="ECO:0000256" key="1">
    <source>
        <dbReference type="SAM" id="MobiDB-lite"/>
    </source>
</evidence>
<keyword evidence="2" id="KW-1133">Transmembrane helix</keyword>
<keyword evidence="3" id="KW-0732">Signal</keyword>
<dbReference type="Pfam" id="PF20506">
    <property type="entry name" value="DUF6732"/>
    <property type="match status" value="1"/>
</dbReference>
<feature type="signal peptide" evidence="3">
    <location>
        <begin position="1"/>
        <end position="19"/>
    </location>
</feature>
<keyword evidence="2" id="KW-0472">Membrane</keyword>
<evidence type="ECO:0000256" key="3">
    <source>
        <dbReference type="SAM" id="SignalP"/>
    </source>
</evidence>
<dbReference type="EMBL" id="CXSU01000005">
    <property type="protein sequence ID" value="CTQ48321.1"/>
    <property type="molecule type" value="Genomic_DNA"/>
</dbReference>
<dbReference type="STRING" id="420998.JDO7802_00323"/>
<dbReference type="AlphaFoldDB" id="A0A0M6YD87"/>
<reference evidence="4 5" key="1">
    <citation type="submission" date="2015-07" db="EMBL/GenBank/DDBJ databases">
        <authorList>
            <person name="Noorani M."/>
        </authorList>
    </citation>
    <scope>NUCLEOTIDE SEQUENCE [LARGE SCALE GENOMIC DNA]</scope>
    <source>
        <strain evidence="4 5">CECT 7802</strain>
    </source>
</reference>
<sequence>MRFLPLFLLVSFGVGPASAHTGHIADLGGHDHWVLGVGLGVIAGAAVLGWLKGGKKDDPEEEASEEKTEEQGA</sequence>
<dbReference type="OrthoDB" id="7877271at2"/>
<evidence type="ECO:0000256" key="2">
    <source>
        <dbReference type="SAM" id="Phobius"/>
    </source>
</evidence>
<feature type="chain" id="PRO_5005807899" evidence="3">
    <location>
        <begin position="20"/>
        <end position="73"/>
    </location>
</feature>
<keyword evidence="5" id="KW-1185">Reference proteome</keyword>
<keyword evidence="2" id="KW-0812">Transmembrane</keyword>
<evidence type="ECO:0000313" key="4">
    <source>
        <dbReference type="EMBL" id="CTQ48321.1"/>
    </source>
</evidence>
<organism evidence="4 5">
    <name type="scientific">Jannaschia donghaensis</name>
    <dbReference type="NCBI Taxonomy" id="420998"/>
    <lineage>
        <taxon>Bacteria</taxon>
        <taxon>Pseudomonadati</taxon>
        <taxon>Pseudomonadota</taxon>
        <taxon>Alphaproteobacteria</taxon>
        <taxon>Rhodobacterales</taxon>
        <taxon>Roseobacteraceae</taxon>
        <taxon>Jannaschia</taxon>
    </lineage>
</organism>
<dbReference type="RefSeq" id="WP_055081947.1">
    <property type="nucleotide sequence ID" value="NZ_CXSU01000005.1"/>
</dbReference>
<evidence type="ECO:0000313" key="5">
    <source>
        <dbReference type="Proteomes" id="UP000049222"/>
    </source>
</evidence>
<name>A0A0M6YD87_9RHOB</name>
<dbReference type="Proteomes" id="UP000049222">
    <property type="component" value="Unassembled WGS sequence"/>
</dbReference>
<feature type="region of interest" description="Disordered" evidence="1">
    <location>
        <begin position="54"/>
        <end position="73"/>
    </location>
</feature>
<accession>A0A0M6YD87</accession>
<protein>
    <submittedName>
        <fullName evidence="4">Uncharacterized protein</fullName>
    </submittedName>
</protein>
<dbReference type="InterPro" id="IPR046619">
    <property type="entry name" value="DUF6732"/>
</dbReference>
<feature type="transmembrane region" description="Helical" evidence="2">
    <location>
        <begin position="35"/>
        <end position="51"/>
    </location>
</feature>